<feature type="region of interest" description="Disordered" evidence="1">
    <location>
        <begin position="522"/>
        <end position="605"/>
    </location>
</feature>
<dbReference type="Pfam" id="PF03153">
    <property type="entry name" value="TFIIA"/>
    <property type="match status" value="1"/>
</dbReference>
<feature type="compositionally biased region" description="Basic residues" evidence="1">
    <location>
        <begin position="292"/>
        <end position="308"/>
    </location>
</feature>
<sequence length="876" mass="100106">MVHQVQVQDRSPRKRDRRAAGLILTPGGGPELTDMRAPEFKGEIRPPPAKMSRLGMYETYQPWVLQTYGDSAKTKTITRNKYQRILQILRGDYVDNETSKFKLWVKGRGFRIGPPPGYLSGAVEDPIITQLTPPAGLEYNPDKDPYPDIYVQTGTIKDPEGHDRICFKKVAVVEDFFDIIYNLHVCKDGKEQKHMGQKRTYRAVSERYAFVPREAVTKFLVLCTECPRRSVGVHVGLGVPLGVANLPVPPPTMPVPNLPPPPPPPPPSPHHNSRHSEDATTKEVPRYSSPVRLHHQQHHLHHPQHHPHQQQQQQQLQHHHHHLQHQQHHHHHLPPSLQQQHQHHLQQQHQQQHHHRHQQQQTHIEHQSQLEKDKQKQNQQQQQQKQNQHQQQKQNGTQERKDNQQQQKKKGEEEEEEKEDKEVKERKDKMEEEKAEEEKEHQYDERVSAVSHEVDYRFPFTNIYLKHCSSRTTNSSNTIDSFSNTINNNYIHHNNFNHIAWKDGPVLAESDCSEDELKNTEVERKLETRNPTEWTPYQQQPLGLCRNDIQRRSPCASPSGSERAATATPLDTASNAEDTSSNGNKDDEDDDADDDNDDDKIDAQYDPERLKAFNMFVRLFVDENLDRIVPISKQPKEKIQAIIDACARQFPEFAERTRKRIRTYLKSCRRNKRTRDSNGWETPSRPTPPHLTSIQAEQLLANACENEAQNAKRMRLGLEPIAQPNPLNPQLPTQVGPDKPLALIDTVVKTESSTPHVSALAKALERPMMDSKVMNGSSMFQASFQQSFQKVASLTGSTVHTQPGLTPLLATTSAPMLANGPTDLSVKGTSKPTRPTLNAVEVAAVRQLITGYRESAAFLLRSADELENLLIHQQSP</sequence>
<feature type="region of interest" description="Disordered" evidence="1">
    <location>
        <begin position="1"/>
        <end position="48"/>
    </location>
</feature>
<reference evidence="3 4" key="1">
    <citation type="journal article" date="2024" name="BMC Genomics">
        <title>Genome assembly of redclaw crayfish (Cherax quadricarinatus) provides insights into its immune adaptation and hypoxia tolerance.</title>
        <authorList>
            <person name="Liu Z."/>
            <person name="Zheng J."/>
            <person name="Li H."/>
            <person name="Fang K."/>
            <person name="Wang S."/>
            <person name="He J."/>
            <person name="Zhou D."/>
            <person name="Weng S."/>
            <person name="Chi M."/>
            <person name="Gu Z."/>
            <person name="He J."/>
            <person name="Li F."/>
            <person name="Wang M."/>
        </authorList>
    </citation>
    <scope>NUCLEOTIDE SEQUENCE [LARGE SCALE GENOMIC DNA]</scope>
    <source>
        <strain evidence="3">ZL_2023a</strain>
    </source>
</reference>
<feature type="compositionally biased region" description="Polar residues" evidence="1">
    <location>
        <begin position="531"/>
        <end position="541"/>
    </location>
</feature>
<feature type="compositionally biased region" description="Basic and acidic residues" evidence="1">
    <location>
        <begin position="33"/>
        <end position="44"/>
    </location>
</feature>
<gene>
    <name evidence="3" type="ORF">OTU49_001778</name>
</gene>
<comment type="caution">
    <text evidence="3">The sequence shown here is derived from an EMBL/GenBank/DDBJ whole genome shotgun (WGS) entry which is preliminary data.</text>
</comment>
<dbReference type="InterPro" id="IPR039788">
    <property type="entry name" value="NOL4/NOL4L"/>
</dbReference>
<evidence type="ECO:0000313" key="4">
    <source>
        <dbReference type="Proteomes" id="UP001445076"/>
    </source>
</evidence>
<dbReference type="PANTHER" id="PTHR12449">
    <property type="entry name" value="DEATH DOMAIN-CONTAINING PROTEIN"/>
    <property type="match status" value="1"/>
</dbReference>
<dbReference type="PANTHER" id="PTHR12449:SF22">
    <property type="entry name" value="NUCLEOLAR PROTEIN 4"/>
    <property type="match status" value="1"/>
</dbReference>
<feature type="compositionally biased region" description="Basic and acidic residues" evidence="1">
    <location>
        <begin position="363"/>
        <end position="376"/>
    </location>
</feature>
<feature type="compositionally biased region" description="Polar residues" evidence="1">
    <location>
        <begin position="569"/>
        <end position="583"/>
    </location>
</feature>
<dbReference type="Proteomes" id="UP001445076">
    <property type="component" value="Unassembled WGS sequence"/>
</dbReference>
<dbReference type="GO" id="GO:0005672">
    <property type="term" value="C:transcription factor TFIIA complex"/>
    <property type="evidence" value="ECO:0007669"/>
    <property type="project" value="InterPro"/>
</dbReference>
<feature type="region of interest" description="Disordered" evidence="1">
    <location>
        <begin position="254"/>
        <end position="446"/>
    </location>
</feature>
<accession>A0AAW0XS57</accession>
<evidence type="ECO:0000259" key="2">
    <source>
        <dbReference type="Pfam" id="PF23079"/>
    </source>
</evidence>
<name>A0AAW0XS57_CHEQU</name>
<feature type="compositionally biased region" description="Acidic residues" evidence="1">
    <location>
        <begin position="586"/>
        <end position="600"/>
    </location>
</feature>
<proteinExistence type="predicted"/>
<dbReference type="Pfam" id="PF23079">
    <property type="entry name" value="HTH_NOL4_2nd"/>
    <property type="match status" value="1"/>
</dbReference>
<feature type="compositionally biased region" description="Low complexity" evidence="1">
    <location>
        <begin position="377"/>
        <end position="395"/>
    </location>
</feature>
<feature type="compositionally biased region" description="Basic and acidic residues" evidence="1">
    <location>
        <begin position="274"/>
        <end position="285"/>
    </location>
</feature>
<evidence type="ECO:0000313" key="3">
    <source>
        <dbReference type="EMBL" id="KAK8742287.1"/>
    </source>
</evidence>
<evidence type="ECO:0000256" key="1">
    <source>
        <dbReference type="SAM" id="MobiDB-lite"/>
    </source>
</evidence>
<keyword evidence="4" id="KW-1185">Reference proteome</keyword>
<feature type="compositionally biased region" description="Basic residues" evidence="1">
    <location>
        <begin position="341"/>
        <end position="358"/>
    </location>
</feature>
<protein>
    <recommendedName>
        <fullName evidence="2">Nucleolar protein 4 helical domain-containing protein</fullName>
    </recommendedName>
</protein>
<dbReference type="EMBL" id="JARKIK010000028">
    <property type="protein sequence ID" value="KAK8742287.1"/>
    <property type="molecule type" value="Genomic_DNA"/>
</dbReference>
<dbReference type="AlphaFoldDB" id="A0AAW0XS57"/>
<feature type="compositionally biased region" description="Basic residues" evidence="1">
    <location>
        <begin position="317"/>
        <end position="333"/>
    </location>
</feature>
<dbReference type="InterPro" id="IPR056549">
    <property type="entry name" value="HTH_NOL4"/>
</dbReference>
<dbReference type="InterPro" id="IPR004855">
    <property type="entry name" value="TFIIA_asu/bsu"/>
</dbReference>
<feature type="domain" description="Nucleolar protein 4 helical" evidence="2">
    <location>
        <begin position="608"/>
        <end position="707"/>
    </location>
</feature>
<dbReference type="GO" id="GO:0006367">
    <property type="term" value="P:transcription initiation at RNA polymerase II promoter"/>
    <property type="evidence" value="ECO:0007669"/>
    <property type="project" value="InterPro"/>
</dbReference>
<feature type="compositionally biased region" description="Basic and acidic residues" evidence="1">
    <location>
        <begin position="420"/>
        <end position="446"/>
    </location>
</feature>
<feature type="compositionally biased region" description="Pro residues" evidence="1">
    <location>
        <begin position="254"/>
        <end position="269"/>
    </location>
</feature>
<organism evidence="3 4">
    <name type="scientific">Cherax quadricarinatus</name>
    <name type="common">Australian red claw crayfish</name>
    <dbReference type="NCBI Taxonomy" id="27406"/>
    <lineage>
        <taxon>Eukaryota</taxon>
        <taxon>Metazoa</taxon>
        <taxon>Ecdysozoa</taxon>
        <taxon>Arthropoda</taxon>
        <taxon>Crustacea</taxon>
        <taxon>Multicrustacea</taxon>
        <taxon>Malacostraca</taxon>
        <taxon>Eumalacostraca</taxon>
        <taxon>Eucarida</taxon>
        <taxon>Decapoda</taxon>
        <taxon>Pleocyemata</taxon>
        <taxon>Astacidea</taxon>
        <taxon>Parastacoidea</taxon>
        <taxon>Parastacidae</taxon>
        <taxon>Cherax</taxon>
    </lineage>
</organism>